<gene>
    <name evidence="1" type="ORF">Sylvanvirus35_1</name>
</gene>
<sequence length="232" mass="25945">MSTTPLTSNESASYELTDWSDLQIDWMGNIGSERISEPSSFEDSLDWTGLNEYIVDGSASTFNNQRTNQPTAAFNVPDPLPLLNEDQDRILFSQLYPKYGGITSDFQQEFNQGAIVPKGIPELENMKRAIPLNYDLLESREEMKVTMQISGVPVEEETNARQVITKRKLEMNPVAVSAEGGKKICTTADVVSHEAIALPAIPITSMAHDSLNSIGRGYKMLLWQQIEEEHKF</sequence>
<evidence type="ECO:0000313" key="1">
    <source>
        <dbReference type="EMBL" id="AYV87203.1"/>
    </source>
</evidence>
<dbReference type="EMBL" id="MK072541">
    <property type="protein sequence ID" value="AYV87203.1"/>
    <property type="molecule type" value="Genomic_DNA"/>
</dbReference>
<feature type="non-terminal residue" evidence="1">
    <location>
        <position position="232"/>
    </location>
</feature>
<name>A0A3G5ALJ5_9VIRU</name>
<reference evidence="1" key="1">
    <citation type="submission" date="2018-10" db="EMBL/GenBank/DDBJ databases">
        <title>Hidden diversity of soil giant viruses.</title>
        <authorList>
            <person name="Schulz F."/>
            <person name="Alteio L."/>
            <person name="Goudeau D."/>
            <person name="Ryan E.M."/>
            <person name="Malmstrom R.R."/>
            <person name="Blanchard J."/>
            <person name="Woyke T."/>
        </authorList>
    </citation>
    <scope>NUCLEOTIDE SEQUENCE</scope>
    <source>
        <strain evidence="1">SYV1</strain>
    </source>
</reference>
<accession>A0A3G5ALJ5</accession>
<organism evidence="1">
    <name type="scientific">Sylvanvirus sp</name>
    <dbReference type="NCBI Taxonomy" id="2487774"/>
    <lineage>
        <taxon>Viruses</taxon>
    </lineage>
</organism>
<proteinExistence type="predicted"/>
<protein>
    <submittedName>
        <fullName evidence="1">Uncharacterized protein</fullName>
    </submittedName>
</protein>